<accession>A0AAN6RIE3</accession>
<name>A0AAN6RIE3_9PLEO</name>
<keyword evidence="2" id="KW-1185">Reference proteome</keyword>
<reference evidence="1 2" key="1">
    <citation type="submission" date="2021-02" db="EMBL/GenBank/DDBJ databases">
        <title>Genome assembly of Pseudopithomyces chartarum.</title>
        <authorList>
            <person name="Jauregui R."/>
            <person name="Singh J."/>
            <person name="Voisey C."/>
        </authorList>
    </citation>
    <scope>NUCLEOTIDE SEQUENCE [LARGE SCALE GENOMIC DNA]</scope>
    <source>
        <strain evidence="1 2">AGR01</strain>
    </source>
</reference>
<dbReference type="EMBL" id="WVTA01000007">
    <property type="protein sequence ID" value="KAK3208357.1"/>
    <property type="molecule type" value="Genomic_DNA"/>
</dbReference>
<comment type="caution">
    <text evidence="1">The sequence shown here is derived from an EMBL/GenBank/DDBJ whole genome shotgun (WGS) entry which is preliminary data.</text>
</comment>
<dbReference type="AlphaFoldDB" id="A0AAN6RIE3"/>
<dbReference type="Proteomes" id="UP001280581">
    <property type="component" value="Unassembled WGS sequence"/>
</dbReference>
<sequence length="142" mass="15882">MAHHIEDRWLWVGLGIFTVLAIRGVSHGLRQIRTLTEVHTPPPLPSPRLTEDAIKTSSLSTLATCTNVEIRKAATKILLDRFIAHPSAYRHLIRDANSKDDARRHAAYLAFNLLEEYGYVGHQYGVPPPVPRTPIAATFQTP</sequence>
<organism evidence="1 2">
    <name type="scientific">Pseudopithomyces chartarum</name>
    <dbReference type="NCBI Taxonomy" id="1892770"/>
    <lineage>
        <taxon>Eukaryota</taxon>
        <taxon>Fungi</taxon>
        <taxon>Dikarya</taxon>
        <taxon>Ascomycota</taxon>
        <taxon>Pezizomycotina</taxon>
        <taxon>Dothideomycetes</taxon>
        <taxon>Pleosporomycetidae</taxon>
        <taxon>Pleosporales</taxon>
        <taxon>Massarineae</taxon>
        <taxon>Didymosphaeriaceae</taxon>
        <taxon>Pseudopithomyces</taxon>
    </lineage>
</organism>
<protein>
    <submittedName>
        <fullName evidence="1">Uncharacterized protein</fullName>
    </submittedName>
</protein>
<evidence type="ECO:0000313" key="1">
    <source>
        <dbReference type="EMBL" id="KAK3208357.1"/>
    </source>
</evidence>
<proteinExistence type="predicted"/>
<evidence type="ECO:0000313" key="2">
    <source>
        <dbReference type="Proteomes" id="UP001280581"/>
    </source>
</evidence>
<gene>
    <name evidence="1" type="ORF">GRF29_77g404616</name>
</gene>